<dbReference type="EC" id="2.7.7.7" evidence="2"/>
<reference evidence="8" key="2">
    <citation type="submission" date="2023-03" db="EMBL/GenBank/DDBJ databases">
        <authorList>
            <person name="Inwood S.N."/>
            <person name="Skelly J.G."/>
            <person name="Guhlin J."/>
            <person name="Harrop T.W.R."/>
            <person name="Goldson S.G."/>
            <person name="Dearden P.K."/>
        </authorList>
    </citation>
    <scope>NUCLEOTIDE SEQUENCE</scope>
    <source>
        <strain evidence="8">Irish</strain>
        <tissue evidence="8">Whole body</tissue>
    </source>
</reference>
<dbReference type="EMBL" id="JAQQBS010000002">
    <property type="protein sequence ID" value="KAK0174222.1"/>
    <property type="molecule type" value="Genomic_DNA"/>
</dbReference>
<dbReference type="EC" id="2.7.7.102" evidence="6"/>
<evidence type="ECO:0000256" key="5">
    <source>
        <dbReference type="ARBA" id="ARBA00044677"/>
    </source>
</evidence>
<dbReference type="PANTHER" id="PTHR31399:SF0">
    <property type="entry name" value="DNA-DIRECTED PRIMASE_POLYMERASE PROTEIN"/>
    <property type="match status" value="1"/>
</dbReference>
<dbReference type="GO" id="GO:0006264">
    <property type="term" value="P:mitochondrial DNA replication"/>
    <property type="evidence" value="ECO:0007669"/>
    <property type="project" value="TreeGrafter"/>
</dbReference>
<keyword evidence="3" id="KW-0239">DNA-directed DNA polymerase</keyword>
<reference evidence="8" key="1">
    <citation type="journal article" date="2023" name="bioRxiv">
        <title>Scaffold-level genome assemblies of two parasitoid biocontrol wasps reveal the parthenogenesis mechanism and an associated novel virus.</title>
        <authorList>
            <person name="Inwood S."/>
            <person name="Skelly J."/>
            <person name="Guhlin J."/>
            <person name="Harrop T."/>
            <person name="Goldson S."/>
            <person name="Dearden P."/>
        </authorList>
    </citation>
    <scope>NUCLEOTIDE SEQUENCE</scope>
    <source>
        <strain evidence="8">Irish</strain>
        <tissue evidence="8">Whole body</tissue>
    </source>
</reference>
<evidence type="ECO:0000256" key="4">
    <source>
        <dbReference type="ARBA" id="ARBA00026139"/>
    </source>
</evidence>
<dbReference type="PANTHER" id="PTHR31399">
    <property type="entry name" value="DNA-DIRECTED PRIMASE / POLYMERASE PROTEIN"/>
    <property type="match status" value="1"/>
</dbReference>
<sequence length="419" mass="49372">MSHLSDLKRFYKQAEALDASKLRNSNSTTPLTFAVERDNRRVFIVAHPADFWFHFNEKLPEEKCAYEVIIQHKDGAPCLLYLDLEFRIDLNENSNGPRMTKTLIDIICVYIKNYWGIICNEANVLNLDSTRDKKFSRHVIFRIKNTAFMNNMQVGRFIKIICADIEEYLTADGCAFHNILSYFKREHLEELIVETGKKRKLFIDTGVYTKNRQFRIYKATKWGKLSHLRLAEENKYMPIEELKNKELGIFLESLISYFPDKKKLVFLEINENFKIDACKYTQYNQKKQLQKYPSDQNKESLYPVIDKFILDLVHPGTIRAIKFFEQSQTITYEIVGNRYCANIGRPHKSNNVYWVADLKYRCVYQKCHDQDDCPNFKSKATPFPCEINFLLNDEDDDLFFDIPETLENQSVSTNTNKSF</sequence>
<protein>
    <recommendedName>
        <fullName evidence="4">DNA-directed primase/polymerase protein</fullName>
        <ecNumber evidence="6">2.7.7.102</ecNumber>
        <ecNumber evidence="2">2.7.7.7</ecNumber>
    </recommendedName>
</protein>
<dbReference type="GO" id="GO:0042276">
    <property type="term" value="P:error-prone translesion synthesis"/>
    <property type="evidence" value="ECO:0007669"/>
    <property type="project" value="InterPro"/>
</dbReference>
<dbReference type="AlphaFoldDB" id="A0AA39KUI9"/>
<comment type="catalytic activity">
    <reaction evidence="5">
        <text>ssDNA + n NTP = ssDNA/pppN(pN)n-1 hybrid + (n-1) diphosphate.</text>
        <dbReference type="EC" id="2.7.7.102"/>
    </reaction>
</comment>
<comment type="caution">
    <text evidence="8">The sequence shown here is derived from an EMBL/GenBank/DDBJ whole genome shotgun (WGS) entry which is preliminary data.</text>
</comment>
<evidence type="ECO:0000256" key="1">
    <source>
        <dbReference type="ARBA" id="ARBA00009762"/>
    </source>
</evidence>
<dbReference type="GO" id="GO:0031297">
    <property type="term" value="P:replication fork processing"/>
    <property type="evidence" value="ECO:0007669"/>
    <property type="project" value="TreeGrafter"/>
</dbReference>
<organism evidence="8 9">
    <name type="scientific">Microctonus aethiopoides</name>
    <dbReference type="NCBI Taxonomy" id="144406"/>
    <lineage>
        <taxon>Eukaryota</taxon>
        <taxon>Metazoa</taxon>
        <taxon>Ecdysozoa</taxon>
        <taxon>Arthropoda</taxon>
        <taxon>Hexapoda</taxon>
        <taxon>Insecta</taxon>
        <taxon>Pterygota</taxon>
        <taxon>Neoptera</taxon>
        <taxon>Endopterygota</taxon>
        <taxon>Hymenoptera</taxon>
        <taxon>Apocrita</taxon>
        <taxon>Ichneumonoidea</taxon>
        <taxon>Braconidae</taxon>
        <taxon>Euphorinae</taxon>
        <taxon>Microctonus</taxon>
    </lineage>
</organism>
<dbReference type="GO" id="GO:0009411">
    <property type="term" value="P:response to UV"/>
    <property type="evidence" value="ECO:0007669"/>
    <property type="project" value="TreeGrafter"/>
</dbReference>
<evidence type="ECO:0000256" key="7">
    <source>
        <dbReference type="ARBA" id="ARBA00047303"/>
    </source>
</evidence>
<dbReference type="GO" id="GO:0005634">
    <property type="term" value="C:nucleus"/>
    <property type="evidence" value="ECO:0007669"/>
    <property type="project" value="TreeGrafter"/>
</dbReference>
<name>A0AA39KUI9_9HYME</name>
<dbReference type="GO" id="GO:0005759">
    <property type="term" value="C:mitochondrial matrix"/>
    <property type="evidence" value="ECO:0007669"/>
    <property type="project" value="TreeGrafter"/>
</dbReference>
<keyword evidence="3" id="KW-0808">Transferase</keyword>
<evidence type="ECO:0000256" key="2">
    <source>
        <dbReference type="ARBA" id="ARBA00012417"/>
    </source>
</evidence>
<keyword evidence="3" id="KW-0548">Nucleotidyltransferase</keyword>
<comment type="catalytic activity">
    <reaction evidence="7">
        <text>DNA(n) + a 2'-deoxyribonucleoside 5'-triphosphate = DNA(n+1) + diphosphate</text>
        <dbReference type="Rhea" id="RHEA:22508"/>
        <dbReference type="Rhea" id="RHEA-COMP:17339"/>
        <dbReference type="Rhea" id="RHEA-COMP:17340"/>
        <dbReference type="ChEBI" id="CHEBI:33019"/>
        <dbReference type="ChEBI" id="CHEBI:61560"/>
        <dbReference type="ChEBI" id="CHEBI:173112"/>
        <dbReference type="EC" id="2.7.7.7"/>
    </reaction>
    <physiologicalReaction direction="left-to-right" evidence="7">
        <dbReference type="Rhea" id="RHEA:22509"/>
    </physiologicalReaction>
</comment>
<comment type="similarity">
    <text evidence="1">Belongs to the eukaryotic-type primase small subunit family.</text>
</comment>
<keyword evidence="9" id="KW-1185">Reference proteome</keyword>
<gene>
    <name evidence="8" type="ORF">PV328_007331</name>
</gene>
<dbReference type="GO" id="GO:0003682">
    <property type="term" value="F:chromatin binding"/>
    <property type="evidence" value="ECO:0007669"/>
    <property type="project" value="TreeGrafter"/>
</dbReference>
<evidence type="ECO:0000313" key="8">
    <source>
        <dbReference type="EMBL" id="KAK0174222.1"/>
    </source>
</evidence>
<evidence type="ECO:0000313" key="9">
    <source>
        <dbReference type="Proteomes" id="UP001168990"/>
    </source>
</evidence>
<dbReference type="InterPro" id="IPR044917">
    <property type="entry name" value="PRIMPOL"/>
</dbReference>
<dbReference type="Pfam" id="PF03121">
    <property type="entry name" value="Herpes_UL52"/>
    <property type="match status" value="1"/>
</dbReference>
<dbReference type="GO" id="GO:0003887">
    <property type="term" value="F:DNA-directed DNA polymerase activity"/>
    <property type="evidence" value="ECO:0007669"/>
    <property type="project" value="UniProtKB-KW"/>
</dbReference>
<proteinExistence type="inferred from homology"/>
<evidence type="ECO:0000256" key="6">
    <source>
        <dbReference type="ARBA" id="ARBA00044768"/>
    </source>
</evidence>
<dbReference type="Proteomes" id="UP001168990">
    <property type="component" value="Unassembled WGS sequence"/>
</dbReference>
<evidence type="ECO:0000256" key="3">
    <source>
        <dbReference type="ARBA" id="ARBA00022932"/>
    </source>
</evidence>
<accession>A0AA39KUI9</accession>